<dbReference type="EMBL" id="CM007648">
    <property type="protein sequence ID" value="ONM20083.1"/>
    <property type="molecule type" value="Genomic_DNA"/>
</dbReference>
<dbReference type="PANTHER" id="PTHR11847:SF4">
    <property type="entry name" value="LARGE RIBOSOMAL SUBUNIT PROTEIN EL15"/>
    <property type="match status" value="1"/>
</dbReference>
<dbReference type="Gene3D" id="3.40.1120.10">
    <property type="entry name" value="Ribosomal protein l15e"/>
    <property type="match status" value="1"/>
</dbReference>
<dbReference type="GO" id="GO:0003735">
    <property type="term" value="F:structural constituent of ribosome"/>
    <property type="evidence" value="ECO:0007669"/>
    <property type="project" value="InterPro"/>
</dbReference>
<organism evidence="5">
    <name type="scientific">Zea mays</name>
    <name type="common">Maize</name>
    <dbReference type="NCBI Taxonomy" id="4577"/>
    <lineage>
        <taxon>Eukaryota</taxon>
        <taxon>Viridiplantae</taxon>
        <taxon>Streptophyta</taxon>
        <taxon>Embryophyta</taxon>
        <taxon>Tracheophyta</taxon>
        <taxon>Spermatophyta</taxon>
        <taxon>Magnoliopsida</taxon>
        <taxon>Liliopsida</taxon>
        <taxon>Poales</taxon>
        <taxon>Poaceae</taxon>
        <taxon>PACMAD clade</taxon>
        <taxon>Panicoideae</taxon>
        <taxon>Andropogonodae</taxon>
        <taxon>Andropogoneae</taxon>
        <taxon>Tripsacinae</taxon>
        <taxon>Zea</taxon>
    </lineage>
</organism>
<dbReference type="FunFam" id="3.40.1120.10:FF:000010">
    <property type="match status" value="1"/>
</dbReference>
<dbReference type="STRING" id="4577.A0A1D6EJ10"/>
<dbReference type="PANTHER" id="PTHR11847">
    <property type="entry name" value="RIBOSOMAL PROTEIN L15"/>
    <property type="match status" value="1"/>
</dbReference>
<keyword evidence="2 4" id="KW-0689">Ribosomal protein</keyword>
<keyword evidence="3 4" id="KW-0687">Ribonucleoprotein</keyword>
<dbReference type="AlphaFoldDB" id="A0A1D6EJ10"/>
<dbReference type="SUPFAM" id="SSF54189">
    <property type="entry name" value="Ribosomal proteins S24e, L23 and L15e"/>
    <property type="match status" value="1"/>
</dbReference>
<dbReference type="GO" id="GO:1990904">
    <property type="term" value="C:ribonucleoprotein complex"/>
    <property type="evidence" value="ECO:0007669"/>
    <property type="project" value="UniProtKB-KW"/>
</dbReference>
<dbReference type="GO" id="GO:0005840">
    <property type="term" value="C:ribosome"/>
    <property type="evidence" value="ECO:0007669"/>
    <property type="project" value="UniProtKB-KW"/>
</dbReference>
<comment type="similarity">
    <text evidence="1 4">Belongs to the eukaryotic ribosomal protein eL15 family.</text>
</comment>
<reference evidence="5" key="1">
    <citation type="submission" date="2015-12" db="EMBL/GenBank/DDBJ databases">
        <title>Update maize B73 reference genome by single molecule sequencing technologies.</title>
        <authorList>
            <consortium name="Maize Genome Sequencing Project"/>
            <person name="Ware D."/>
        </authorList>
    </citation>
    <scope>NUCLEOTIDE SEQUENCE [LARGE SCALE GENOMIC DNA]</scope>
    <source>
        <tissue evidence="5">Seedling</tissue>
    </source>
</reference>
<accession>A0A1D6EJ10</accession>
<dbReference type="InterPro" id="IPR024794">
    <property type="entry name" value="Rbsml_eL15_core_dom_sf"/>
</dbReference>
<dbReference type="InterPro" id="IPR000439">
    <property type="entry name" value="Ribosomal_eL15"/>
</dbReference>
<name>A0A1D6EJ10_MAIZE</name>
<evidence type="ECO:0000256" key="4">
    <source>
        <dbReference type="RuleBase" id="RU000663"/>
    </source>
</evidence>
<dbReference type="Pfam" id="PF00827">
    <property type="entry name" value="Ribosomal_L15e"/>
    <property type="match status" value="1"/>
</dbReference>
<evidence type="ECO:0000256" key="2">
    <source>
        <dbReference type="ARBA" id="ARBA00022980"/>
    </source>
</evidence>
<proteinExistence type="inferred from homology"/>
<evidence type="ECO:0000256" key="1">
    <source>
        <dbReference type="ARBA" id="ARBA00006857"/>
    </source>
</evidence>
<sequence>MGAAARLSLARGQGLGDRFSMGDPDCGDPDCGQAHGHIQIDALTTASPSAPSIQPAHTDTIGEEEVGERMILAVLFANSDGNILIERFHGVPVEERLHWRSFLVKLGSKNLKGSKNEELHVASHKHVSCSYSLIILNWPFLFQLPYEVMTPLQVAVAGVQKGYVMYLVRVRHGGRKRPLPKCIVYGKPKHQGITQLKFQRYKRYVAEERAIRKLDGLRVLMS</sequence>
<evidence type="ECO:0000313" key="5">
    <source>
        <dbReference type="EMBL" id="ONM20083.1"/>
    </source>
</evidence>
<dbReference type="InParanoid" id="A0A1D6EJ10"/>
<dbReference type="ExpressionAtlas" id="A0A1D6EJ10">
    <property type="expression patterns" value="baseline and differential"/>
</dbReference>
<dbReference type="InterPro" id="IPR012678">
    <property type="entry name" value="Ribosomal_uL23/eL15/eS24_sf"/>
</dbReference>
<gene>
    <name evidence="5" type="ORF">ZEAMMB73_Zm00001d005061</name>
</gene>
<dbReference type="GO" id="GO:0006412">
    <property type="term" value="P:translation"/>
    <property type="evidence" value="ECO:0007669"/>
    <property type="project" value="InterPro"/>
</dbReference>
<evidence type="ECO:0000256" key="3">
    <source>
        <dbReference type="ARBA" id="ARBA00023274"/>
    </source>
</evidence>
<protein>
    <recommendedName>
        <fullName evidence="4">Ribosomal protein L15</fullName>
    </recommendedName>
</protein>